<feature type="compositionally biased region" description="Acidic residues" evidence="4">
    <location>
        <begin position="598"/>
        <end position="616"/>
    </location>
</feature>
<dbReference type="Pfam" id="PF00400">
    <property type="entry name" value="WD40"/>
    <property type="match status" value="4"/>
</dbReference>
<feature type="compositionally biased region" description="Low complexity" evidence="4">
    <location>
        <begin position="550"/>
        <end position="559"/>
    </location>
</feature>
<gene>
    <name evidence="5" type="ORF">Naga_100196g13</name>
</gene>
<evidence type="ECO:0000256" key="4">
    <source>
        <dbReference type="SAM" id="MobiDB-lite"/>
    </source>
</evidence>
<feature type="compositionally biased region" description="Acidic residues" evidence="4">
    <location>
        <begin position="560"/>
        <end position="575"/>
    </location>
</feature>
<dbReference type="PROSITE" id="PS50082">
    <property type="entry name" value="WD_REPEATS_2"/>
    <property type="match status" value="1"/>
</dbReference>
<dbReference type="InterPro" id="IPR019775">
    <property type="entry name" value="WD40_repeat_CS"/>
</dbReference>
<reference evidence="5 6" key="1">
    <citation type="journal article" date="2014" name="Mol. Plant">
        <title>Chromosome Scale Genome Assembly and Transcriptome Profiling of Nannochloropsis gaditana in Nitrogen Depletion.</title>
        <authorList>
            <person name="Corteggiani Carpinelli E."/>
            <person name="Telatin A."/>
            <person name="Vitulo N."/>
            <person name="Forcato C."/>
            <person name="D'Angelo M."/>
            <person name="Schiavon R."/>
            <person name="Vezzi A."/>
            <person name="Giacometti G.M."/>
            <person name="Morosinotto T."/>
            <person name="Valle G."/>
        </authorList>
    </citation>
    <scope>NUCLEOTIDE SEQUENCE [LARGE SCALE GENOMIC DNA]</scope>
    <source>
        <strain evidence="5 6">B-31</strain>
    </source>
</reference>
<protein>
    <submittedName>
        <fullName evidence="5">Ddb1-and cul4-associated factor 8</fullName>
    </submittedName>
</protein>
<feature type="region of interest" description="Disordered" evidence="4">
    <location>
        <begin position="324"/>
        <end position="405"/>
    </location>
</feature>
<dbReference type="Proteomes" id="UP000019335">
    <property type="component" value="Chromosome 11"/>
</dbReference>
<proteinExistence type="predicted"/>
<accession>W7TE83</accession>
<evidence type="ECO:0000313" key="6">
    <source>
        <dbReference type="Proteomes" id="UP000019335"/>
    </source>
</evidence>
<dbReference type="InterPro" id="IPR015943">
    <property type="entry name" value="WD40/YVTN_repeat-like_dom_sf"/>
</dbReference>
<dbReference type="InterPro" id="IPR045151">
    <property type="entry name" value="DCAF8"/>
</dbReference>
<evidence type="ECO:0000256" key="3">
    <source>
        <dbReference type="PROSITE-ProRule" id="PRU00221"/>
    </source>
</evidence>
<dbReference type="PANTHER" id="PTHR15574:SF21">
    <property type="entry name" value="DDB1- AND CUL4-ASSOCIATED FACTOR 8"/>
    <property type="match status" value="1"/>
</dbReference>
<dbReference type="PROSITE" id="PS00678">
    <property type="entry name" value="WD_REPEATS_1"/>
    <property type="match status" value="1"/>
</dbReference>
<dbReference type="PANTHER" id="PTHR15574">
    <property type="entry name" value="WD REPEAT DOMAIN-CONTAINING FAMILY"/>
    <property type="match status" value="1"/>
</dbReference>
<feature type="compositionally biased region" description="Acidic residues" evidence="4">
    <location>
        <begin position="639"/>
        <end position="648"/>
    </location>
</feature>
<keyword evidence="1 3" id="KW-0853">WD repeat</keyword>
<dbReference type="PROSITE" id="PS50294">
    <property type="entry name" value="WD_REPEATS_REGION"/>
    <property type="match status" value="1"/>
</dbReference>
<dbReference type="GO" id="GO:0005737">
    <property type="term" value="C:cytoplasm"/>
    <property type="evidence" value="ECO:0007669"/>
    <property type="project" value="TreeGrafter"/>
</dbReference>
<dbReference type="InterPro" id="IPR036322">
    <property type="entry name" value="WD40_repeat_dom_sf"/>
</dbReference>
<evidence type="ECO:0000256" key="1">
    <source>
        <dbReference type="ARBA" id="ARBA00022574"/>
    </source>
</evidence>
<feature type="repeat" description="WD" evidence="3">
    <location>
        <begin position="74"/>
        <end position="115"/>
    </location>
</feature>
<feature type="compositionally biased region" description="Polar residues" evidence="4">
    <location>
        <begin position="387"/>
        <end position="404"/>
    </location>
</feature>
<dbReference type="Gene3D" id="2.130.10.10">
    <property type="entry name" value="YVTN repeat-like/Quinoprotein amine dehydrogenase"/>
    <property type="match status" value="2"/>
</dbReference>
<name>W7TE83_9STRA</name>
<evidence type="ECO:0000256" key="2">
    <source>
        <dbReference type="ARBA" id="ARBA00022737"/>
    </source>
</evidence>
<dbReference type="SUPFAM" id="SSF50978">
    <property type="entry name" value="WD40 repeat-like"/>
    <property type="match status" value="1"/>
</dbReference>
<dbReference type="InterPro" id="IPR001680">
    <property type="entry name" value="WD40_rpt"/>
</dbReference>
<keyword evidence="6" id="KW-1185">Reference proteome</keyword>
<dbReference type="OrthoDB" id="4869960at2759"/>
<feature type="compositionally biased region" description="Basic and acidic residues" evidence="4">
    <location>
        <begin position="342"/>
        <end position="353"/>
    </location>
</feature>
<keyword evidence="2" id="KW-0677">Repeat</keyword>
<feature type="region of interest" description="Disordered" evidence="4">
    <location>
        <begin position="550"/>
        <end position="581"/>
    </location>
</feature>
<organism evidence="5 6">
    <name type="scientific">Nannochloropsis gaditana</name>
    <dbReference type="NCBI Taxonomy" id="72520"/>
    <lineage>
        <taxon>Eukaryota</taxon>
        <taxon>Sar</taxon>
        <taxon>Stramenopiles</taxon>
        <taxon>Ochrophyta</taxon>
        <taxon>Eustigmatophyceae</taxon>
        <taxon>Eustigmatales</taxon>
        <taxon>Monodopsidaceae</taxon>
        <taxon>Nannochloropsis</taxon>
    </lineage>
</organism>
<feature type="region of interest" description="Disordered" evidence="4">
    <location>
        <begin position="593"/>
        <end position="648"/>
    </location>
</feature>
<dbReference type="EMBL" id="AZIL01000938">
    <property type="protein sequence ID" value="EWM25335.1"/>
    <property type="molecule type" value="Genomic_DNA"/>
</dbReference>
<dbReference type="GO" id="GO:0080008">
    <property type="term" value="C:Cul4-RING E3 ubiquitin ligase complex"/>
    <property type="evidence" value="ECO:0007669"/>
    <property type="project" value="TreeGrafter"/>
</dbReference>
<sequence>MYRTAEERPMASDCISKYRACTAPSARLGALQQNLTFDVLFGRQQSRIITHHNTCRRVRSAPSMVGKLKVDGRLTGHRGCVNTVAFSEHGDFCVTGSDDTYLMLWDVAAHECRMKHLSGHQGNIFCARFLPHTNNTEVVSVAADGQVRWNSLARPSSLLHCPWIVLTLPLSGISKQLARHNGRAHRLAVTETTSFLTCGEDGRVLGFDTRDAHKRHLLTVTTPEDDVIPLYALSCSPVDGHSFVVGGTSVYMHHYDARHVREPVGRYAPFHLRDDKDGASKARKLVSDHITGTAFNWNGREVLATYNDECVYLFRVECDAARGGAEGEGEQVPWESSQDGLASDHGEERAEHRRPSHMGPREAEEDGQEDASPRAGDSPALHPCSAAYSNPQKRMRQQTSTRQTMRGDVVEEKLRGYTQVFRGHRNDHTVKQVNFFGARSEYVVSGCDTGHIFMWETQSGELAQLLYGDRRGAVNCLETHPNLPVLATSGLEHDVKIWRPTRGLSVRKGALKAHGGETAEKLAERNAKERKKAARISNFTRFMMGRALSSVSGERAGSGSEEEDSENGLEGEEISGDGQSSRQAWMMDYARFLVGGDESSEDEDESGLEGVLEDSSDVSSSESSHENDQSESGMRSGVDAEDGDTDDG</sequence>
<dbReference type="SMART" id="SM00320">
    <property type="entry name" value="WD40"/>
    <property type="match status" value="6"/>
</dbReference>
<evidence type="ECO:0000313" key="5">
    <source>
        <dbReference type="EMBL" id="EWM25335.1"/>
    </source>
</evidence>
<dbReference type="AlphaFoldDB" id="W7TE83"/>
<comment type="caution">
    <text evidence="5">The sequence shown here is derived from an EMBL/GenBank/DDBJ whole genome shotgun (WGS) entry which is preliminary data.</text>
</comment>